<keyword evidence="2" id="KW-0012">Acyltransferase</keyword>
<evidence type="ECO:0000256" key="2">
    <source>
        <dbReference type="ARBA" id="ARBA00023315"/>
    </source>
</evidence>
<evidence type="ECO:0000259" key="3">
    <source>
        <dbReference type="PROSITE" id="PS51186"/>
    </source>
</evidence>
<organism evidence="4 5">
    <name type="scientific">Bifidobacterium pseudolongum subsp. globosum</name>
    <dbReference type="NCBI Taxonomy" id="1690"/>
    <lineage>
        <taxon>Bacteria</taxon>
        <taxon>Bacillati</taxon>
        <taxon>Actinomycetota</taxon>
        <taxon>Actinomycetes</taxon>
        <taxon>Bifidobacteriales</taxon>
        <taxon>Bifidobacteriaceae</taxon>
        <taxon>Bifidobacterium</taxon>
    </lineage>
</organism>
<dbReference type="PROSITE" id="PS51186">
    <property type="entry name" value="GNAT"/>
    <property type="match status" value="1"/>
</dbReference>
<keyword evidence="1 4" id="KW-0808">Transferase</keyword>
<evidence type="ECO:0000313" key="4">
    <source>
        <dbReference type="EMBL" id="RYQ12651.1"/>
    </source>
</evidence>
<comment type="caution">
    <text evidence="4">The sequence shown here is derived from an EMBL/GenBank/DDBJ whole genome shotgun (WGS) entry which is preliminary data.</text>
</comment>
<feature type="domain" description="N-acetyltransferase" evidence="3">
    <location>
        <begin position="6"/>
        <end position="134"/>
    </location>
</feature>
<dbReference type="Pfam" id="PF00583">
    <property type="entry name" value="Acetyltransf_1"/>
    <property type="match status" value="1"/>
</dbReference>
<dbReference type="PANTHER" id="PTHR43626:SF4">
    <property type="entry name" value="GCN5-RELATED N-ACETYLTRANSFERASE 2, CHLOROPLASTIC"/>
    <property type="match status" value="1"/>
</dbReference>
<evidence type="ECO:0000256" key="1">
    <source>
        <dbReference type="ARBA" id="ARBA00022679"/>
    </source>
</evidence>
<proteinExistence type="predicted"/>
<name>A0A4V1Y208_9BIFI</name>
<dbReference type="PANTHER" id="PTHR43626">
    <property type="entry name" value="ACYL-COA N-ACYLTRANSFERASE"/>
    <property type="match status" value="1"/>
</dbReference>
<dbReference type="AlphaFoldDB" id="A0A4V1Y208"/>
<dbReference type="Proteomes" id="UP000292568">
    <property type="component" value="Unassembled WGS sequence"/>
</dbReference>
<dbReference type="Gene3D" id="3.40.630.30">
    <property type="match status" value="1"/>
</dbReference>
<evidence type="ECO:0000313" key="5">
    <source>
        <dbReference type="Proteomes" id="UP000292568"/>
    </source>
</evidence>
<sequence>MAITYADEKKFTQDQVHDLFESVGWQSAQYPERVYRALMGSDTVISAWDRDQLAGLARVIDDGEMLAYMHWVLVNPEYQGLHIGSGLIERVKEKYADYVFLEVMPEESKNASFYQHHGFTLMEDGRALQIVRPS</sequence>
<accession>A0A4V1Y208</accession>
<dbReference type="CDD" id="cd04301">
    <property type="entry name" value="NAT_SF"/>
    <property type="match status" value="1"/>
</dbReference>
<reference evidence="4 5" key="1">
    <citation type="submission" date="2018-12" db="EMBL/GenBank/DDBJ databases">
        <title>Unveiling genomic diversity among members of the Bifidobacterium pseudolongum species, a widely distributed gut commensal of the animal kingdom.</title>
        <authorList>
            <person name="Lugli G.A."/>
            <person name="Duranti S."/>
            <person name="Albert K."/>
            <person name="Mancabelli L."/>
            <person name="Napoli S."/>
            <person name="Viappiani A."/>
            <person name="Anzalone R."/>
            <person name="Longhi G."/>
            <person name="Milani C."/>
            <person name="Turroni F."/>
            <person name="Alessandri G."/>
            <person name="Sela D.A."/>
            <person name="Van Sinderen D."/>
            <person name="Ventura M."/>
        </authorList>
    </citation>
    <scope>NUCLEOTIDE SEQUENCE [LARGE SCALE GENOMIC DNA]</scope>
    <source>
        <strain evidence="4 5">2093B</strain>
    </source>
</reference>
<dbReference type="SUPFAM" id="SSF55729">
    <property type="entry name" value="Acyl-CoA N-acyltransferases (Nat)"/>
    <property type="match status" value="1"/>
</dbReference>
<gene>
    <name evidence="4" type="ORF">PG2093B_0017</name>
</gene>
<dbReference type="RefSeq" id="WP_129896602.1">
    <property type="nucleotide sequence ID" value="NZ_RYUH01000001.1"/>
</dbReference>
<dbReference type="EMBL" id="RYUH01000001">
    <property type="protein sequence ID" value="RYQ12651.1"/>
    <property type="molecule type" value="Genomic_DNA"/>
</dbReference>
<protein>
    <submittedName>
        <fullName evidence="4">GCN5 family acetyltransferase</fullName>
    </submittedName>
</protein>
<dbReference type="InterPro" id="IPR016181">
    <property type="entry name" value="Acyl_CoA_acyltransferase"/>
</dbReference>
<dbReference type="InterPro" id="IPR045039">
    <property type="entry name" value="NSI-like"/>
</dbReference>
<dbReference type="GO" id="GO:0008080">
    <property type="term" value="F:N-acetyltransferase activity"/>
    <property type="evidence" value="ECO:0007669"/>
    <property type="project" value="InterPro"/>
</dbReference>
<dbReference type="GO" id="GO:0005737">
    <property type="term" value="C:cytoplasm"/>
    <property type="evidence" value="ECO:0007669"/>
    <property type="project" value="TreeGrafter"/>
</dbReference>
<dbReference type="InterPro" id="IPR000182">
    <property type="entry name" value="GNAT_dom"/>
</dbReference>